<evidence type="ECO:0000313" key="12">
    <source>
        <dbReference type="EMBL" id="ATP56207.1"/>
    </source>
</evidence>
<dbReference type="RefSeq" id="WP_099438149.1">
    <property type="nucleotide sequence ID" value="NZ_CP024091.1"/>
</dbReference>
<dbReference type="Pfam" id="PF02879">
    <property type="entry name" value="PGM_PMM_II"/>
    <property type="match status" value="1"/>
</dbReference>
<keyword evidence="6" id="KW-0413">Isomerase</keyword>
<dbReference type="InterPro" id="IPR016066">
    <property type="entry name" value="A-D-PHexomutase_CS"/>
</dbReference>
<dbReference type="SUPFAM" id="SSF55957">
    <property type="entry name" value="Phosphoglucomutase, C-terminal domain"/>
    <property type="match status" value="1"/>
</dbReference>
<dbReference type="GO" id="GO:0005975">
    <property type="term" value="P:carbohydrate metabolic process"/>
    <property type="evidence" value="ECO:0007669"/>
    <property type="project" value="InterPro"/>
</dbReference>
<evidence type="ECO:0000259" key="11">
    <source>
        <dbReference type="Pfam" id="PF02880"/>
    </source>
</evidence>
<protein>
    <submittedName>
        <fullName evidence="12">Phosphoglucomutase</fullName>
    </submittedName>
</protein>
<dbReference type="GO" id="GO:0006166">
    <property type="term" value="P:purine ribonucleoside salvage"/>
    <property type="evidence" value="ECO:0007669"/>
    <property type="project" value="TreeGrafter"/>
</dbReference>
<evidence type="ECO:0000259" key="9">
    <source>
        <dbReference type="Pfam" id="PF02878"/>
    </source>
</evidence>
<dbReference type="Pfam" id="PF02880">
    <property type="entry name" value="PGM_PMM_III"/>
    <property type="match status" value="1"/>
</dbReference>
<keyword evidence="5 7" id="KW-0460">Magnesium</keyword>
<dbReference type="InterPro" id="IPR016055">
    <property type="entry name" value="A-D-PHexomutase_a/b/a-I/II/III"/>
</dbReference>
<feature type="domain" description="Alpha-D-phosphohexomutase C-terminal" evidence="8">
    <location>
        <begin position="510"/>
        <end position="545"/>
    </location>
</feature>
<dbReference type="InterPro" id="IPR005843">
    <property type="entry name" value="A-D-PHexomutase_C"/>
</dbReference>
<comment type="similarity">
    <text evidence="2 7">Belongs to the phosphohexose mutase family.</text>
</comment>
<keyword evidence="4 7" id="KW-0479">Metal-binding</keyword>
<name>A0A2D1U3L3_9SPHI</name>
<dbReference type="AlphaFoldDB" id="A0A2D1U3L3"/>
<dbReference type="InterPro" id="IPR005845">
    <property type="entry name" value="A-D-PHexomutase_a/b/a-II"/>
</dbReference>
<feature type="domain" description="Alpha-D-phosphohexomutase alpha/beta/alpha" evidence="9">
    <location>
        <begin position="48"/>
        <end position="186"/>
    </location>
</feature>
<dbReference type="PROSITE" id="PS00710">
    <property type="entry name" value="PGM_PMM"/>
    <property type="match status" value="1"/>
</dbReference>
<dbReference type="PANTHER" id="PTHR45745">
    <property type="entry name" value="PHOSPHOMANNOMUTASE 45A"/>
    <property type="match status" value="1"/>
</dbReference>
<dbReference type="Pfam" id="PF00408">
    <property type="entry name" value="PGM_PMM_IV"/>
    <property type="match status" value="1"/>
</dbReference>
<reference evidence="12 13" key="1">
    <citation type="submission" date="2017-10" db="EMBL/GenBank/DDBJ databases">
        <title>Whole genome of Pedobacter ginsengisoli T01R-27 isolated from tomato rhizosphere.</title>
        <authorList>
            <person name="Weon H.-Y."/>
            <person name="Lee S.A."/>
            <person name="Sang M.K."/>
            <person name="Song J."/>
        </authorList>
    </citation>
    <scope>NUCLEOTIDE SEQUENCE [LARGE SCALE GENOMIC DNA]</scope>
    <source>
        <strain evidence="12 13">T01R-27</strain>
    </source>
</reference>
<dbReference type="CDD" id="cd05799">
    <property type="entry name" value="PGM2"/>
    <property type="match status" value="1"/>
</dbReference>
<dbReference type="InterPro" id="IPR005841">
    <property type="entry name" value="Alpha-D-phosphohexomutase_SF"/>
</dbReference>
<evidence type="ECO:0000256" key="4">
    <source>
        <dbReference type="ARBA" id="ARBA00022723"/>
    </source>
</evidence>
<evidence type="ECO:0000259" key="10">
    <source>
        <dbReference type="Pfam" id="PF02879"/>
    </source>
</evidence>
<dbReference type="GO" id="GO:0008973">
    <property type="term" value="F:phosphopentomutase activity"/>
    <property type="evidence" value="ECO:0007669"/>
    <property type="project" value="TreeGrafter"/>
</dbReference>
<dbReference type="SUPFAM" id="SSF53738">
    <property type="entry name" value="Phosphoglucomutase, first 3 domains"/>
    <property type="match status" value="3"/>
</dbReference>
<evidence type="ECO:0000259" key="8">
    <source>
        <dbReference type="Pfam" id="PF00408"/>
    </source>
</evidence>
<proteinExistence type="inferred from homology"/>
<evidence type="ECO:0000313" key="13">
    <source>
        <dbReference type="Proteomes" id="UP000223749"/>
    </source>
</evidence>
<evidence type="ECO:0000256" key="7">
    <source>
        <dbReference type="RuleBase" id="RU004326"/>
    </source>
</evidence>
<dbReference type="GO" id="GO:0000287">
    <property type="term" value="F:magnesium ion binding"/>
    <property type="evidence" value="ECO:0007669"/>
    <property type="project" value="InterPro"/>
</dbReference>
<keyword evidence="13" id="KW-1185">Reference proteome</keyword>
<evidence type="ECO:0000256" key="5">
    <source>
        <dbReference type="ARBA" id="ARBA00022842"/>
    </source>
</evidence>
<dbReference type="Gene3D" id="3.30.310.50">
    <property type="entry name" value="Alpha-D-phosphohexomutase, C-terminal domain"/>
    <property type="match status" value="1"/>
</dbReference>
<dbReference type="InterPro" id="IPR005846">
    <property type="entry name" value="A-D-PHexomutase_a/b/a-III"/>
</dbReference>
<feature type="domain" description="Alpha-D-phosphohexomutase alpha/beta/alpha" evidence="10">
    <location>
        <begin position="210"/>
        <end position="315"/>
    </location>
</feature>
<evidence type="ECO:0000256" key="1">
    <source>
        <dbReference type="ARBA" id="ARBA00001946"/>
    </source>
</evidence>
<dbReference type="PRINTS" id="PR00509">
    <property type="entry name" value="PGMPMM"/>
</dbReference>
<dbReference type="EMBL" id="CP024091">
    <property type="protein sequence ID" value="ATP56207.1"/>
    <property type="molecule type" value="Genomic_DNA"/>
</dbReference>
<evidence type="ECO:0000256" key="3">
    <source>
        <dbReference type="ARBA" id="ARBA00022553"/>
    </source>
</evidence>
<gene>
    <name evidence="12" type="ORF">CPT03_06865</name>
</gene>
<accession>A0A2D1U3L3</accession>
<dbReference type="InterPro" id="IPR036900">
    <property type="entry name" value="A-D-PHexomutase_C_sf"/>
</dbReference>
<dbReference type="OrthoDB" id="9806956at2"/>
<dbReference type="PANTHER" id="PTHR45745:SF1">
    <property type="entry name" value="PHOSPHOGLUCOMUTASE 2B-RELATED"/>
    <property type="match status" value="1"/>
</dbReference>
<organism evidence="12 13">
    <name type="scientific">Pedobacter ginsengisoli</name>
    <dbReference type="NCBI Taxonomy" id="363852"/>
    <lineage>
        <taxon>Bacteria</taxon>
        <taxon>Pseudomonadati</taxon>
        <taxon>Bacteroidota</taxon>
        <taxon>Sphingobacteriia</taxon>
        <taxon>Sphingobacteriales</taxon>
        <taxon>Sphingobacteriaceae</taxon>
        <taxon>Pedobacter</taxon>
    </lineage>
</organism>
<dbReference type="Gene3D" id="3.40.120.10">
    <property type="entry name" value="Alpha-D-Glucose-1,6-Bisphosphate, subunit A, domain 3"/>
    <property type="match status" value="3"/>
</dbReference>
<sequence length="577" mass="63654">MQLEAATLNTINEWLNGNYDEKTKLEIQQLLDKEAFTELTDSFYRSLEFGTGGLRGIMGAGSNRINKYTIGTATQGLANYLQKKYPGEKVKVAIAHDSRNNSDYFAKITADVFSANGIHVYFFKALRPTPELSFAIRELGCRSGVMLTASHNPKEYNGYKAYGADGGQFTAPDDTLVMDEVANIKSIDEVKFDRIDSNIELIGEDIDQLYLDKITELSVSPEAIARQKDLKIVYSPIHGTGITLVPKALEQFGFTNLTLVEEQSTPDGNFPTVVYPNPEEKEALTLALKKAQEIDADLVLATDPDADRVGIAVKNNDGEFVLLNGNQTGSLLINYLLSAWEEKGKLTGEQYIVKTIVTSNLIETIAKAKNVTYYNTLTGFKWIGQLMTNLEGKKTFIGGGEESYGYLIGELVRDKDAVVSCAFIAEMTAFYKDKGSSLYNAMLDMYVQYGLYKEELVSITKKGKTGAEEIKAMMEKFRNNPPVTLGGSKVATLKDYELGVETDLIANQKKQLELPKSDVLQFITEDGSIISARPSGTEPKIKFYCSVNAPLKDKASFKAADAELSAKVKAIMNDLEV</sequence>
<keyword evidence="3" id="KW-0597">Phosphoprotein</keyword>
<dbReference type="Proteomes" id="UP000223749">
    <property type="component" value="Chromosome"/>
</dbReference>
<dbReference type="Pfam" id="PF02878">
    <property type="entry name" value="PGM_PMM_I"/>
    <property type="match status" value="1"/>
</dbReference>
<evidence type="ECO:0000256" key="2">
    <source>
        <dbReference type="ARBA" id="ARBA00010231"/>
    </source>
</evidence>
<evidence type="ECO:0000256" key="6">
    <source>
        <dbReference type="ARBA" id="ARBA00023235"/>
    </source>
</evidence>
<feature type="domain" description="Alpha-D-phosphohexomutase alpha/beta/alpha" evidence="11">
    <location>
        <begin position="324"/>
        <end position="444"/>
    </location>
</feature>
<comment type="cofactor">
    <cofactor evidence="1">
        <name>Mg(2+)</name>
        <dbReference type="ChEBI" id="CHEBI:18420"/>
    </cofactor>
</comment>
<dbReference type="InterPro" id="IPR005844">
    <property type="entry name" value="A-D-PHexomutase_a/b/a-I"/>
</dbReference>
<dbReference type="KEGG" id="pgs:CPT03_06865"/>